<organism evidence="2 3">
    <name type="scientific">Alkaliphilus metalliredigens (strain QYMF)</name>
    <dbReference type="NCBI Taxonomy" id="293826"/>
    <lineage>
        <taxon>Bacteria</taxon>
        <taxon>Bacillati</taxon>
        <taxon>Bacillota</taxon>
        <taxon>Clostridia</taxon>
        <taxon>Peptostreptococcales</taxon>
        <taxon>Natronincolaceae</taxon>
        <taxon>Alkaliphilus</taxon>
    </lineage>
</organism>
<gene>
    <name evidence="2" type="ordered locus">Amet_0466</name>
</gene>
<dbReference type="KEGG" id="amt:Amet_0466"/>
<dbReference type="InterPro" id="IPR008490">
    <property type="entry name" value="Transposase_InsH_N"/>
</dbReference>
<dbReference type="EMBL" id="CP000724">
    <property type="protein sequence ID" value="ABR46694.1"/>
    <property type="molecule type" value="Genomic_DNA"/>
</dbReference>
<dbReference type="OrthoDB" id="9789070at2"/>
<reference evidence="3" key="1">
    <citation type="journal article" date="2016" name="Genome Announc.">
        <title>Complete genome sequence of Alkaliphilus metalliredigens strain QYMF, an alkaliphilic and metal-reducing bacterium isolated from borax-contaminated leachate ponds.</title>
        <authorList>
            <person name="Hwang C."/>
            <person name="Copeland A."/>
            <person name="Lucas S."/>
            <person name="Lapidus A."/>
            <person name="Barry K."/>
            <person name="Detter J.C."/>
            <person name="Glavina Del Rio T."/>
            <person name="Hammon N."/>
            <person name="Israni S."/>
            <person name="Dalin E."/>
            <person name="Tice H."/>
            <person name="Pitluck S."/>
            <person name="Chertkov O."/>
            <person name="Brettin T."/>
            <person name="Bruce D."/>
            <person name="Han C."/>
            <person name="Schmutz J."/>
            <person name="Larimer F."/>
            <person name="Land M.L."/>
            <person name="Hauser L."/>
            <person name="Kyrpides N."/>
            <person name="Mikhailova N."/>
            <person name="Ye Q."/>
            <person name="Zhou J."/>
            <person name="Richardson P."/>
            <person name="Fields M.W."/>
        </authorList>
    </citation>
    <scope>NUCLEOTIDE SEQUENCE [LARGE SCALE GENOMIC DNA]</scope>
    <source>
        <strain evidence="3">QYMF</strain>
    </source>
</reference>
<dbReference type="STRING" id="293826.Amet_0466"/>
<dbReference type="RefSeq" id="WP_011971602.1">
    <property type="nucleotide sequence ID" value="NC_009633.1"/>
</dbReference>
<accession>A6TKH6</accession>
<evidence type="ECO:0000313" key="2">
    <source>
        <dbReference type="EMBL" id="ABR46694.1"/>
    </source>
</evidence>
<dbReference type="eggNOG" id="COG3039">
    <property type="taxonomic scope" value="Bacteria"/>
</dbReference>
<keyword evidence="3" id="KW-1185">Reference proteome</keyword>
<dbReference type="Proteomes" id="UP000001572">
    <property type="component" value="Chromosome"/>
</dbReference>
<name>A6TKH6_ALKMQ</name>
<evidence type="ECO:0000259" key="1">
    <source>
        <dbReference type="Pfam" id="PF05598"/>
    </source>
</evidence>
<evidence type="ECO:0000313" key="3">
    <source>
        <dbReference type="Proteomes" id="UP000001572"/>
    </source>
</evidence>
<dbReference type="Pfam" id="PF05598">
    <property type="entry name" value="DUF772"/>
    <property type="match status" value="1"/>
</dbReference>
<protein>
    <recommendedName>
        <fullName evidence="1">Transposase InsH N-terminal domain-containing protein</fullName>
    </recommendedName>
</protein>
<proteinExistence type="predicted"/>
<sequence length="138" mass="15856">MAFVANDYNQISLNDSAFSLTQREKKFLAKSWAKAFAQKVFPAIDEEEFSVLYSDKAFRPNTPVNVIIGAMILKEMHGVTDEEILESLIFDIRFQYGLHTTSSMEQPLSDRSLSRFRERCTTYEAMTGIVLFYKDSCI</sequence>
<dbReference type="HOGENOM" id="CLU_2011369_0_0_9"/>
<dbReference type="AlphaFoldDB" id="A6TKH6"/>
<feature type="domain" description="Transposase InsH N-terminal" evidence="1">
    <location>
        <begin position="34"/>
        <end position="119"/>
    </location>
</feature>